<keyword evidence="3" id="KW-0732">Signal</keyword>
<dbReference type="Gene3D" id="3.40.190.10">
    <property type="entry name" value="Periplasmic binding protein-like II"/>
    <property type="match status" value="2"/>
</dbReference>
<comment type="subcellular location">
    <subcellularLocation>
        <location evidence="1">Periplasm</location>
    </subcellularLocation>
</comment>
<evidence type="ECO:0000256" key="1">
    <source>
        <dbReference type="ARBA" id="ARBA00004418"/>
    </source>
</evidence>
<evidence type="ECO:0000313" key="5">
    <source>
        <dbReference type="EMBL" id="AZG74700.1"/>
    </source>
</evidence>
<protein>
    <submittedName>
        <fullName evidence="5">ABC transporter substrate-binding protein</fullName>
    </submittedName>
</protein>
<evidence type="ECO:0000313" key="6">
    <source>
        <dbReference type="Proteomes" id="UP000278035"/>
    </source>
</evidence>
<dbReference type="InterPro" id="IPR015168">
    <property type="entry name" value="SsuA/THI5"/>
</dbReference>
<feature type="domain" description="SsuA/THI5-like" evidence="4">
    <location>
        <begin position="49"/>
        <end position="255"/>
    </location>
</feature>
<name>A0A3G8M0X2_9GAMM</name>
<dbReference type="PANTHER" id="PTHR30024">
    <property type="entry name" value="ALIPHATIC SULFONATES-BINDING PROTEIN-RELATED"/>
    <property type="match status" value="1"/>
</dbReference>
<dbReference type="AlphaFoldDB" id="A0A3G8M0X2"/>
<keyword evidence="6" id="KW-1185">Reference proteome</keyword>
<gene>
    <name evidence="5" type="ORF">EGC82_19250</name>
</gene>
<evidence type="ECO:0000259" key="4">
    <source>
        <dbReference type="Pfam" id="PF09084"/>
    </source>
</evidence>
<evidence type="ECO:0000256" key="3">
    <source>
        <dbReference type="ARBA" id="ARBA00022729"/>
    </source>
</evidence>
<comment type="similarity">
    <text evidence="2">Belongs to the bacterial solute-binding protein SsuA/TauA family.</text>
</comment>
<organism evidence="5 6">
    <name type="scientific">Shewanella livingstonensis</name>
    <dbReference type="NCBI Taxonomy" id="150120"/>
    <lineage>
        <taxon>Bacteria</taxon>
        <taxon>Pseudomonadati</taxon>
        <taxon>Pseudomonadota</taxon>
        <taxon>Gammaproteobacteria</taxon>
        <taxon>Alteromonadales</taxon>
        <taxon>Shewanellaceae</taxon>
        <taxon>Shewanella</taxon>
    </lineage>
</organism>
<accession>A0A3G8M0X2</accession>
<dbReference type="PROSITE" id="PS51257">
    <property type="entry name" value="PROKAR_LIPOPROTEIN"/>
    <property type="match status" value="1"/>
</dbReference>
<evidence type="ECO:0000256" key="2">
    <source>
        <dbReference type="ARBA" id="ARBA00010742"/>
    </source>
</evidence>
<dbReference type="OrthoDB" id="6212007at2"/>
<proteinExistence type="inferred from homology"/>
<dbReference type="SUPFAM" id="SSF53850">
    <property type="entry name" value="Periplasmic binding protein-like II"/>
    <property type="match status" value="1"/>
</dbReference>
<dbReference type="Pfam" id="PF09084">
    <property type="entry name" value="NMT1"/>
    <property type="match status" value="1"/>
</dbReference>
<reference evidence="6" key="1">
    <citation type="submission" date="2018-11" db="EMBL/GenBank/DDBJ databases">
        <title>Shewanella sp. M2.</title>
        <authorList>
            <person name="Hwang Y.J."/>
            <person name="Hwang C.Y."/>
        </authorList>
    </citation>
    <scope>NUCLEOTIDE SEQUENCE [LARGE SCALE GENOMIC DNA]</scope>
    <source>
        <strain evidence="6">LMG 19866</strain>
    </source>
</reference>
<dbReference type="Proteomes" id="UP000278035">
    <property type="component" value="Chromosome"/>
</dbReference>
<dbReference type="GO" id="GO:0042597">
    <property type="term" value="C:periplasmic space"/>
    <property type="evidence" value="ECO:0007669"/>
    <property type="project" value="UniProtKB-SubCell"/>
</dbReference>
<dbReference type="EMBL" id="CP034015">
    <property type="protein sequence ID" value="AZG74700.1"/>
    <property type="molecule type" value="Genomic_DNA"/>
</dbReference>
<dbReference type="PANTHER" id="PTHR30024:SF47">
    <property type="entry name" value="TAURINE-BINDING PERIPLASMIC PROTEIN"/>
    <property type="match status" value="1"/>
</dbReference>
<dbReference type="GO" id="GO:0042918">
    <property type="term" value="P:alkanesulfonate transmembrane transport"/>
    <property type="evidence" value="ECO:0007669"/>
    <property type="project" value="TreeGrafter"/>
</dbReference>
<sequence>MFMIKVFNLLLWALMVTGIVSCDLGTSQALSVSALKDPIKIAVSNTPLSAPFFIAQQQGYFKANGLNVELVRFDSGVKCFEALKSKQVDLATASETVVMFNSFKQTNFSVLASFVESDNDLKLLSLTPQKYQQLDNLAHARVGIVKGSASEFFFDSLLIMYNKTQQPIERIYLHSDQLIPALLNNEVDIISAWEPLSYLLTQQIALNTKVINSRGLYHLSFNLIELTETTLSTSEKLALLKSINDATDYIHVQPDLAQAKISSVLNIDLSQLNYSWNDYTFRLSLSNALFSNVQTQSQWAIDNQLVSEESRADFRQIFDRKLLETFMGLEAGW</sequence>
<dbReference type="KEGG" id="slj:EGC82_19250"/>